<sequence length="280" mass="30274">MDTVTTGPAPDLGAYDIVLVNSSAGKDSQASLDVVVEHARAANALAKIVVVHADLGDAEWDGVPELAAEHAAHYGLRFELARRTASDGHTETILERVATRGMWPDAARRWCTSDHKRGPIRKIMTSLVAELRDNGTVVDRPVRLLNVMGLRAAESTARARRVPYTANQAASNGRRHVDEWYPIHHYTVADVWARIAAAGTRPHAAYAAGMSRLSCRFCVLSSRADLICSARLNPALADQYAAVEAAVGHTFRADLSMADIITDTRHGNAQLALLDLAEIA</sequence>
<dbReference type="InterPro" id="IPR014729">
    <property type="entry name" value="Rossmann-like_a/b/a_fold"/>
</dbReference>
<dbReference type="Pfam" id="PF01507">
    <property type="entry name" value="PAPS_reduct"/>
    <property type="match status" value="1"/>
</dbReference>
<dbReference type="GO" id="GO:0003824">
    <property type="term" value="F:catalytic activity"/>
    <property type="evidence" value="ECO:0007669"/>
    <property type="project" value="InterPro"/>
</dbReference>
<dbReference type="SUPFAM" id="SSF52402">
    <property type="entry name" value="Adenine nucleotide alpha hydrolases-like"/>
    <property type="match status" value="1"/>
</dbReference>
<dbReference type="AlphaFoldDB" id="A0A498R3L6"/>
<evidence type="ECO:0000313" key="3">
    <source>
        <dbReference type="Proteomes" id="UP000268285"/>
    </source>
</evidence>
<keyword evidence="3" id="KW-1185">Reference proteome</keyword>
<accession>A0A498R3L6</accession>
<name>A0A498R3L6_9MYCO</name>
<gene>
    <name evidence="2" type="ORF">LAUMK142_05815</name>
</gene>
<evidence type="ECO:0000259" key="1">
    <source>
        <dbReference type="Pfam" id="PF01507"/>
    </source>
</evidence>
<dbReference type="OrthoDB" id="7574889at2"/>
<dbReference type="InterPro" id="IPR002500">
    <property type="entry name" value="PAPS_reduct_dom"/>
</dbReference>
<reference evidence="2 3" key="1">
    <citation type="submission" date="2018-09" db="EMBL/GenBank/DDBJ databases">
        <authorList>
            <person name="Tagini F."/>
        </authorList>
    </citation>
    <scope>NUCLEOTIDE SEQUENCE [LARGE SCALE GENOMIC DNA]</scope>
    <source>
        <strain evidence="2 3">MK142</strain>
    </source>
</reference>
<organism evidence="2 3">
    <name type="scientific">Mycobacterium pseudokansasii</name>
    <dbReference type="NCBI Taxonomy" id="2341080"/>
    <lineage>
        <taxon>Bacteria</taxon>
        <taxon>Bacillati</taxon>
        <taxon>Actinomycetota</taxon>
        <taxon>Actinomycetes</taxon>
        <taxon>Mycobacteriales</taxon>
        <taxon>Mycobacteriaceae</taxon>
        <taxon>Mycobacterium</taxon>
    </lineage>
</organism>
<dbReference type="Proteomes" id="UP000268285">
    <property type="component" value="Unassembled WGS sequence"/>
</dbReference>
<proteinExistence type="predicted"/>
<dbReference type="EMBL" id="UPHU01000002">
    <property type="protein sequence ID" value="VBA68781.1"/>
    <property type="molecule type" value="Genomic_DNA"/>
</dbReference>
<protein>
    <recommendedName>
        <fullName evidence="1">Phosphoadenosine phosphosulphate reductase domain-containing protein</fullName>
    </recommendedName>
</protein>
<dbReference type="RefSeq" id="WP_036395552.1">
    <property type="nucleotide sequence ID" value="NZ_UPHU01000002.1"/>
</dbReference>
<evidence type="ECO:0000313" key="2">
    <source>
        <dbReference type="EMBL" id="VBA68781.1"/>
    </source>
</evidence>
<feature type="domain" description="Phosphoadenosine phosphosulphate reductase" evidence="1">
    <location>
        <begin position="19"/>
        <end position="218"/>
    </location>
</feature>
<dbReference type="Gene3D" id="3.40.50.620">
    <property type="entry name" value="HUPs"/>
    <property type="match status" value="1"/>
</dbReference>